<comment type="caution">
    <text evidence="2">The sequence shown here is derived from an EMBL/GenBank/DDBJ whole genome shotgun (WGS) entry which is preliminary data.</text>
</comment>
<evidence type="ECO:0000313" key="2">
    <source>
        <dbReference type="EMBL" id="CAF9915653.1"/>
    </source>
</evidence>
<feature type="compositionally biased region" description="Low complexity" evidence="1">
    <location>
        <begin position="28"/>
        <end position="38"/>
    </location>
</feature>
<evidence type="ECO:0000313" key="3">
    <source>
        <dbReference type="Proteomes" id="UP000664534"/>
    </source>
</evidence>
<feature type="region of interest" description="Disordered" evidence="1">
    <location>
        <begin position="1"/>
        <end position="70"/>
    </location>
</feature>
<proteinExistence type="predicted"/>
<feature type="compositionally biased region" description="Polar residues" evidence="1">
    <location>
        <begin position="52"/>
        <end position="62"/>
    </location>
</feature>
<dbReference type="Proteomes" id="UP000664534">
    <property type="component" value="Unassembled WGS sequence"/>
</dbReference>
<reference evidence="2" key="1">
    <citation type="submission" date="2021-03" db="EMBL/GenBank/DDBJ databases">
        <authorList>
            <person name="Tagirdzhanova G."/>
        </authorList>
    </citation>
    <scope>NUCLEOTIDE SEQUENCE</scope>
</reference>
<feature type="compositionally biased region" description="Polar residues" evidence="1">
    <location>
        <begin position="1"/>
        <end position="16"/>
    </location>
</feature>
<dbReference type="AlphaFoldDB" id="A0A8H3IEK5"/>
<accession>A0A8H3IEK5</accession>
<organism evidence="2 3">
    <name type="scientific">Imshaugia aleurites</name>
    <dbReference type="NCBI Taxonomy" id="172621"/>
    <lineage>
        <taxon>Eukaryota</taxon>
        <taxon>Fungi</taxon>
        <taxon>Dikarya</taxon>
        <taxon>Ascomycota</taxon>
        <taxon>Pezizomycotina</taxon>
        <taxon>Lecanoromycetes</taxon>
        <taxon>OSLEUM clade</taxon>
        <taxon>Lecanoromycetidae</taxon>
        <taxon>Lecanorales</taxon>
        <taxon>Lecanorineae</taxon>
        <taxon>Parmeliaceae</taxon>
        <taxon>Imshaugia</taxon>
    </lineage>
</organism>
<protein>
    <submittedName>
        <fullName evidence="2">Uncharacterized protein</fullName>
    </submittedName>
</protein>
<sequence length="94" mass="9704">MSNAGNKGIFSNNIGSSVGGFTKRDSSDAGSGAASGSTAERRRSSVTKFAGLNNQKRNSQDVSAAARKASFAEQNKAPGFLGGMWQNWTKGSGK</sequence>
<dbReference type="OrthoDB" id="4158609at2759"/>
<dbReference type="EMBL" id="CAJPDT010000015">
    <property type="protein sequence ID" value="CAF9915653.1"/>
    <property type="molecule type" value="Genomic_DNA"/>
</dbReference>
<keyword evidence="3" id="KW-1185">Reference proteome</keyword>
<gene>
    <name evidence="2" type="ORF">IMSHALPRED_002665</name>
</gene>
<evidence type="ECO:0000256" key="1">
    <source>
        <dbReference type="SAM" id="MobiDB-lite"/>
    </source>
</evidence>
<name>A0A8H3IEK5_9LECA</name>